<dbReference type="HOGENOM" id="CLU_043061_0_0_1"/>
<dbReference type="Proteomes" id="UP000031192">
    <property type="component" value="Unassembled WGS sequence"/>
</dbReference>
<organism evidence="1 2">
    <name type="scientific">Metarhizium guizhouense (strain ARSEF 977)</name>
    <dbReference type="NCBI Taxonomy" id="1276136"/>
    <lineage>
        <taxon>Eukaryota</taxon>
        <taxon>Fungi</taxon>
        <taxon>Dikarya</taxon>
        <taxon>Ascomycota</taxon>
        <taxon>Pezizomycotina</taxon>
        <taxon>Sordariomycetes</taxon>
        <taxon>Hypocreomycetidae</taxon>
        <taxon>Hypocreales</taxon>
        <taxon>Clavicipitaceae</taxon>
        <taxon>Metarhizium</taxon>
    </lineage>
</organism>
<name>A0A0B4GHI9_METGA</name>
<sequence length="494" mass="57069">MAGSISTFPPEVWGWICVLLSRPDLKNLRLVCRVLDEIAQRTLFETVFLRVNLNSFERLQDIARDDKLSQHVRTVSYDGRTLGRYAASQGFEAWFLCSAGAGLGLLPASKDKFLAQFSLKQLEEYYFNYCQSLFAQDHILRRNYEKEMLTSAFAKFPRLLSVQYAVKSRAETGITKMAPLLSSLGPVAREILAEPEDYHGYLENERHFWTLLQSACFAGHAHQLRSVRGSHLDLRRWNSTATLFIDCYRALPVLHHLSLEFELAKHDGGETTQLADMISHASSLTSLRLSFDDFSFDDPHDGIHLSEFINNEIHWEHLRSLSLQAVVTSEGCLRGLLRRHSQSLRFLELSNIKFKKPAFPLDGFERGSWILFIQFLSEHMSLDDIKFDGCFSNQWNEGWVTHDADRERDFGLESVPAQYPHDCLKYRIERYITHNGSCPFIEQTGEVNGEFYHYHNLPWVFGEDESWRFDYRLIQQTPPDILVWTVEHDAISVG</sequence>
<comment type="caution">
    <text evidence="1">The sequence shown here is derived from an EMBL/GenBank/DDBJ whole genome shotgun (WGS) entry which is preliminary data.</text>
</comment>
<dbReference type="InterPro" id="IPR032675">
    <property type="entry name" value="LRR_dom_sf"/>
</dbReference>
<evidence type="ECO:0000313" key="1">
    <source>
        <dbReference type="EMBL" id="KID81938.1"/>
    </source>
</evidence>
<dbReference type="Gene3D" id="3.80.10.10">
    <property type="entry name" value="Ribonuclease Inhibitor"/>
    <property type="match status" value="1"/>
</dbReference>
<dbReference type="EMBL" id="AZNH01000111">
    <property type="protein sequence ID" value="KID81938.1"/>
    <property type="molecule type" value="Genomic_DNA"/>
</dbReference>
<reference evidence="1 2" key="1">
    <citation type="journal article" date="2014" name="Proc. Natl. Acad. Sci. U.S.A.">
        <title>Trajectory and genomic determinants of fungal-pathogen speciation and host adaptation.</title>
        <authorList>
            <person name="Hu X."/>
            <person name="Xiao G."/>
            <person name="Zheng P."/>
            <person name="Shang Y."/>
            <person name="Su Y."/>
            <person name="Zhang X."/>
            <person name="Liu X."/>
            <person name="Zhan S."/>
            <person name="St Leger R.J."/>
            <person name="Wang C."/>
        </authorList>
    </citation>
    <scope>NUCLEOTIDE SEQUENCE [LARGE SCALE GENOMIC DNA]</scope>
    <source>
        <strain evidence="1 2">ARSEF 977</strain>
    </source>
</reference>
<dbReference type="AlphaFoldDB" id="A0A0B4GHI9"/>
<gene>
    <name evidence="1" type="ORF">MGU_10747</name>
</gene>
<keyword evidence="2" id="KW-1185">Reference proteome</keyword>
<accession>A0A0B4GHI9</accession>
<protein>
    <recommendedName>
        <fullName evidence="3">F-box domain-containing protein</fullName>
    </recommendedName>
</protein>
<evidence type="ECO:0008006" key="3">
    <source>
        <dbReference type="Google" id="ProtNLM"/>
    </source>
</evidence>
<dbReference type="SUPFAM" id="SSF52047">
    <property type="entry name" value="RNI-like"/>
    <property type="match status" value="1"/>
</dbReference>
<evidence type="ECO:0000313" key="2">
    <source>
        <dbReference type="Proteomes" id="UP000031192"/>
    </source>
</evidence>
<proteinExistence type="predicted"/>